<reference evidence="1" key="2">
    <citation type="submission" date="2020-11" db="EMBL/GenBank/DDBJ databases">
        <authorList>
            <person name="McCartney M.A."/>
            <person name="Auch B."/>
            <person name="Kono T."/>
            <person name="Mallez S."/>
            <person name="Becker A."/>
            <person name="Gohl D.M."/>
            <person name="Silverstein K.A.T."/>
            <person name="Koren S."/>
            <person name="Bechman K.B."/>
            <person name="Herman A."/>
            <person name="Abrahante J.E."/>
            <person name="Garbe J."/>
        </authorList>
    </citation>
    <scope>NUCLEOTIDE SEQUENCE</scope>
    <source>
        <strain evidence="1">Duluth1</strain>
        <tissue evidence="1">Whole animal</tissue>
    </source>
</reference>
<gene>
    <name evidence="1" type="ORF">DPMN_119613</name>
</gene>
<dbReference type="EMBL" id="JAIWYP010000005">
    <property type="protein sequence ID" value="KAH3818026.1"/>
    <property type="molecule type" value="Genomic_DNA"/>
</dbReference>
<comment type="caution">
    <text evidence="1">The sequence shown here is derived from an EMBL/GenBank/DDBJ whole genome shotgun (WGS) entry which is preliminary data.</text>
</comment>
<sequence>MSEHRKELKHEYQKEIKFIRKKYQNELAELKCYNPVIDRVRPLIEEVGSGSKAEDIMSSNQVALQY</sequence>
<evidence type="ECO:0000313" key="2">
    <source>
        <dbReference type="Proteomes" id="UP000828390"/>
    </source>
</evidence>
<dbReference type="AlphaFoldDB" id="A0A9D4GIH3"/>
<name>A0A9D4GIH3_DREPO</name>
<reference evidence="1" key="1">
    <citation type="journal article" date="2019" name="bioRxiv">
        <title>The Genome of the Zebra Mussel, Dreissena polymorpha: A Resource for Invasive Species Research.</title>
        <authorList>
            <person name="McCartney M.A."/>
            <person name="Auch B."/>
            <person name="Kono T."/>
            <person name="Mallez S."/>
            <person name="Zhang Y."/>
            <person name="Obille A."/>
            <person name="Becker A."/>
            <person name="Abrahante J.E."/>
            <person name="Garbe J."/>
            <person name="Badalamenti J.P."/>
            <person name="Herman A."/>
            <person name="Mangelson H."/>
            <person name="Liachko I."/>
            <person name="Sullivan S."/>
            <person name="Sone E.D."/>
            <person name="Koren S."/>
            <person name="Silverstein K.A.T."/>
            <person name="Beckman K.B."/>
            <person name="Gohl D.M."/>
        </authorList>
    </citation>
    <scope>NUCLEOTIDE SEQUENCE</scope>
    <source>
        <strain evidence="1">Duluth1</strain>
        <tissue evidence="1">Whole animal</tissue>
    </source>
</reference>
<proteinExistence type="predicted"/>
<evidence type="ECO:0000313" key="1">
    <source>
        <dbReference type="EMBL" id="KAH3818026.1"/>
    </source>
</evidence>
<organism evidence="1 2">
    <name type="scientific">Dreissena polymorpha</name>
    <name type="common">Zebra mussel</name>
    <name type="synonym">Mytilus polymorpha</name>
    <dbReference type="NCBI Taxonomy" id="45954"/>
    <lineage>
        <taxon>Eukaryota</taxon>
        <taxon>Metazoa</taxon>
        <taxon>Spiralia</taxon>
        <taxon>Lophotrochozoa</taxon>
        <taxon>Mollusca</taxon>
        <taxon>Bivalvia</taxon>
        <taxon>Autobranchia</taxon>
        <taxon>Heteroconchia</taxon>
        <taxon>Euheterodonta</taxon>
        <taxon>Imparidentia</taxon>
        <taxon>Neoheterodontei</taxon>
        <taxon>Myida</taxon>
        <taxon>Dreissenoidea</taxon>
        <taxon>Dreissenidae</taxon>
        <taxon>Dreissena</taxon>
    </lineage>
</organism>
<keyword evidence="2" id="KW-1185">Reference proteome</keyword>
<dbReference type="Proteomes" id="UP000828390">
    <property type="component" value="Unassembled WGS sequence"/>
</dbReference>
<accession>A0A9D4GIH3</accession>
<protein>
    <submittedName>
        <fullName evidence="1">Uncharacterized protein</fullName>
    </submittedName>
</protein>